<name>K6WIT7_9ACTN</name>
<reference evidence="3 4" key="1">
    <citation type="submission" date="2012-08" db="EMBL/GenBank/DDBJ databases">
        <title>Whole genome shotgun sequence of Gordonia rhizosphera NBRC 16068.</title>
        <authorList>
            <person name="Takarada H."/>
            <person name="Isaki S."/>
            <person name="Hosoyama A."/>
            <person name="Tsuchikane K."/>
            <person name="Katsumata H."/>
            <person name="Baba S."/>
            <person name="Ohji S."/>
            <person name="Yamazaki S."/>
            <person name="Fujita N."/>
        </authorList>
    </citation>
    <scope>NUCLEOTIDE SEQUENCE [LARGE SCALE GENOMIC DNA]</scope>
    <source>
        <strain evidence="3 4">NBRC 16068</strain>
    </source>
</reference>
<dbReference type="SUPFAM" id="SSF54637">
    <property type="entry name" value="Thioesterase/thiol ester dehydrase-isomerase"/>
    <property type="match status" value="1"/>
</dbReference>
<dbReference type="AlphaFoldDB" id="K6WIT7"/>
<evidence type="ECO:0000259" key="2">
    <source>
        <dbReference type="Pfam" id="PF01575"/>
    </source>
</evidence>
<comment type="caution">
    <text evidence="3">The sequence shown here is derived from an EMBL/GenBank/DDBJ whole genome shotgun (WGS) entry which is preliminary data.</text>
</comment>
<evidence type="ECO:0000256" key="1">
    <source>
        <dbReference type="ARBA" id="ARBA00005254"/>
    </source>
</evidence>
<dbReference type="EMBL" id="BAHC01000159">
    <property type="protein sequence ID" value="GAB92077.1"/>
    <property type="molecule type" value="Genomic_DNA"/>
</dbReference>
<dbReference type="InterPro" id="IPR029069">
    <property type="entry name" value="HotDog_dom_sf"/>
</dbReference>
<sequence>MTTSDTHTVAVGDALPATVIESVDPARMKTLSALMRDPNPIHFDEKAVVAVGLGTRTVNQGPTNVAYVVSAVAAWAGGVENIVEYRFRFLGNVFAGDRLRTGGTVTAVDETANGRVAQCDLFLEVIDGARVLAGSATVRIR</sequence>
<proteinExistence type="inferred from homology"/>
<dbReference type="STRING" id="1108045.GORHZ_159_00330"/>
<comment type="similarity">
    <text evidence="1">Belongs to the enoyl-CoA hydratase/isomerase family.</text>
</comment>
<dbReference type="eggNOG" id="COG2030">
    <property type="taxonomic scope" value="Bacteria"/>
</dbReference>
<gene>
    <name evidence="3" type="ORF">GORHZ_159_00330</name>
</gene>
<evidence type="ECO:0000313" key="3">
    <source>
        <dbReference type="EMBL" id="GAB92077.1"/>
    </source>
</evidence>
<dbReference type="RefSeq" id="WP_006336133.1">
    <property type="nucleotide sequence ID" value="NZ_BAHC01000159.1"/>
</dbReference>
<keyword evidence="4" id="KW-1185">Reference proteome</keyword>
<dbReference type="Gene3D" id="3.10.129.10">
    <property type="entry name" value="Hotdog Thioesterase"/>
    <property type="match status" value="1"/>
</dbReference>
<organism evidence="3 4">
    <name type="scientific">Gordonia rhizosphera NBRC 16068</name>
    <dbReference type="NCBI Taxonomy" id="1108045"/>
    <lineage>
        <taxon>Bacteria</taxon>
        <taxon>Bacillati</taxon>
        <taxon>Actinomycetota</taxon>
        <taxon>Actinomycetes</taxon>
        <taxon>Mycobacteriales</taxon>
        <taxon>Gordoniaceae</taxon>
        <taxon>Gordonia</taxon>
    </lineage>
</organism>
<evidence type="ECO:0000313" key="4">
    <source>
        <dbReference type="Proteomes" id="UP000008363"/>
    </source>
</evidence>
<dbReference type="InterPro" id="IPR002539">
    <property type="entry name" value="MaoC-like_dom"/>
</dbReference>
<dbReference type="Proteomes" id="UP000008363">
    <property type="component" value="Unassembled WGS sequence"/>
</dbReference>
<accession>K6WIT7</accession>
<feature type="domain" description="MaoC-like" evidence="2">
    <location>
        <begin position="23"/>
        <end position="112"/>
    </location>
</feature>
<dbReference type="Pfam" id="PF01575">
    <property type="entry name" value="MaoC_dehydratas"/>
    <property type="match status" value="1"/>
</dbReference>
<protein>
    <recommendedName>
        <fullName evidence="2">MaoC-like domain-containing protein</fullName>
    </recommendedName>
</protein>